<dbReference type="InterPro" id="IPR012336">
    <property type="entry name" value="Thioredoxin-like_fold"/>
</dbReference>
<evidence type="ECO:0000259" key="4">
    <source>
        <dbReference type="PROSITE" id="PS51352"/>
    </source>
</evidence>
<dbReference type="OrthoDB" id="8478320at2"/>
<dbReference type="Proteomes" id="UP000196878">
    <property type="component" value="Unassembled WGS sequence"/>
</dbReference>
<feature type="signal peptide" evidence="3">
    <location>
        <begin position="1"/>
        <end position="22"/>
    </location>
</feature>
<reference evidence="5 6" key="1">
    <citation type="submission" date="2016-12" db="EMBL/GenBank/DDBJ databases">
        <title>Comparison of Traditional DNA-DNA Hybridization with In Silico Genomic Analysis.</title>
        <authorList>
            <person name="Nicholson A.C."/>
            <person name="Humrighouse B.W."/>
            <person name="Graziano J."/>
            <person name="Lasker B."/>
            <person name="Whitney A.M."/>
            <person name="Mcquiston J.R."/>
        </authorList>
    </citation>
    <scope>NUCLEOTIDE SEQUENCE [LARGE SCALE GENOMIC DNA]</scope>
    <source>
        <strain evidence="5 6">H2240</strain>
    </source>
</reference>
<evidence type="ECO:0000256" key="3">
    <source>
        <dbReference type="SAM" id="SignalP"/>
    </source>
</evidence>
<evidence type="ECO:0000256" key="1">
    <source>
        <dbReference type="ARBA" id="ARBA00003565"/>
    </source>
</evidence>
<evidence type="ECO:0000313" key="5">
    <source>
        <dbReference type="EMBL" id="OWJ78481.1"/>
    </source>
</evidence>
<feature type="chain" id="PRO_5013052637" evidence="3">
    <location>
        <begin position="23"/>
        <end position="219"/>
    </location>
</feature>
<sequence length="219" mass="23525">MKTTLSALAMATLAGAFWFGAAALPDTGAARAQAADTAAPAPAADPARDIVMGNEDAPVTIIEYASFTCPHCAAFSNDVFPEIKKEYIDTGKVKFIQREVYFNRYDLWAAMVARCGGDMRYYGFSKTYFAKQRDWAGSDDPAVVAENLRGIARAGGLNDEQVNACLNDQATAEALVKAYSERSQADGINSTPTFIINGEKHSNMSLADMKAVLDKAVAE</sequence>
<dbReference type="InterPro" id="IPR013766">
    <property type="entry name" value="Thioredoxin_domain"/>
</dbReference>
<accession>A0A212AC99</accession>
<gene>
    <name evidence="5" type="ORF">CDV49_08595</name>
</gene>
<dbReference type="AlphaFoldDB" id="A0A212AC99"/>
<dbReference type="PROSITE" id="PS51352">
    <property type="entry name" value="THIOREDOXIN_2"/>
    <property type="match status" value="1"/>
</dbReference>
<evidence type="ECO:0000313" key="6">
    <source>
        <dbReference type="Proteomes" id="UP000196878"/>
    </source>
</evidence>
<dbReference type="PANTHER" id="PTHR13887:SF56">
    <property type="entry name" value="THIOREDOXIN-LIKE REDUCTASE RV2466C"/>
    <property type="match status" value="1"/>
</dbReference>
<dbReference type="Gene3D" id="3.40.30.10">
    <property type="entry name" value="Glutaredoxin"/>
    <property type="match status" value="1"/>
</dbReference>
<dbReference type="SUPFAM" id="SSF52833">
    <property type="entry name" value="Thioredoxin-like"/>
    <property type="match status" value="1"/>
</dbReference>
<feature type="domain" description="Thioredoxin" evidence="4">
    <location>
        <begin position="35"/>
        <end position="218"/>
    </location>
</feature>
<keyword evidence="6" id="KW-1185">Reference proteome</keyword>
<dbReference type="EMBL" id="NIPW01000011">
    <property type="protein sequence ID" value="OWJ78481.1"/>
    <property type="molecule type" value="Genomic_DNA"/>
</dbReference>
<name>A0A212AC99_9RHOB</name>
<evidence type="ECO:0000256" key="2">
    <source>
        <dbReference type="ARBA" id="ARBA00005791"/>
    </source>
</evidence>
<comment type="similarity">
    <text evidence="2">Belongs to the thioredoxin family. DsbA subfamily.</text>
</comment>
<organism evidence="5 6">
    <name type="scientific">Haematobacter genomosp. 1</name>
    <dbReference type="NCBI Taxonomy" id="366618"/>
    <lineage>
        <taxon>Bacteria</taxon>
        <taxon>Pseudomonadati</taxon>
        <taxon>Pseudomonadota</taxon>
        <taxon>Alphaproteobacteria</taxon>
        <taxon>Rhodobacterales</taxon>
        <taxon>Paracoccaceae</taxon>
        <taxon>Haematobacter</taxon>
    </lineage>
</organism>
<dbReference type="Pfam" id="PF13462">
    <property type="entry name" value="Thioredoxin_4"/>
    <property type="match status" value="1"/>
</dbReference>
<protein>
    <submittedName>
        <fullName evidence="5">Thiol-disulfide oxidoreductase</fullName>
    </submittedName>
</protein>
<dbReference type="PANTHER" id="PTHR13887">
    <property type="entry name" value="GLUTATHIONE S-TRANSFERASE KAPPA"/>
    <property type="match status" value="1"/>
</dbReference>
<comment type="caution">
    <text evidence="5">The sequence shown here is derived from an EMBL/GenBank/DDBJ whole genome shotgun (WGS) entry which is preliminary data.</text>
</comment>
<dbReference type="InterPro" id="IPR036249">
    <property type="entry name" value="Thioredoxin-like_sf"/>
</dbReference>
<dbReference type="RefSeq" id="WP_088215139.1">
    <property type="nucleotide sequence ID" value="NZ_NIPW01000011.1"/>
</dbReference>
<comment type="function">
    <text evidence="1">May be required for disulfide bond formation in some proteins.</text>
</comment>
<proteinExistence type="inferred from homology"/>
<keyword evidence="3" id="KW-0732">Signal</keyword>